<dbReference type="NCBIfam" id="NF037995">
    <property type="entry name" value="TRAP_S1"/>
    <property type="match status" value="1"/>
</dbReference>
<reference evidence="5 6" key="1">
    <citation type="journal article" date="2019" name="Appl. Microbiol. Biotechnol.">
        <title>Differential efficiency of wild type rhizogenic strains for rol gene transformation of plants.</title>
        <authorList>
            <person name="Desmet S."/>
            <person name="De Keyser E."/>
            <person name="Van Vaerenbergh J."/>
            <person name="Baeyen S."/>
            <person name="Van Huylenbroeck J."/>
            <person name="Geelen D."/>
            <person name="Dhooghe E."/>
        </authorList>
    </citation>
    <scope>NUCLEOTIDE SEQUENCE [LARGE SCALE GENOMIC DNA]</scope>
    <source>
        <strain evidence="5 6">GBBC3284</strain>
    </source>
</reference>
<keyword evidence="3 4" id="KW-0732">Signal</keyword>
<evidence type="ECO:0000313" key="6">
    <source>
        <dbReference type="Proteomes" id="UP000315434"/>
    </source>
</evidence>
<comment type="caution">
    <text evidence="5">The sequence shown here is derived from an EMBL/GenBank/DDBJ whole genome shotgun (WGS) entry which is preliminary data.</text>
</comment>
<dbReference type="InterPro" id="IPR004682">
    <property type="entry name" value="TRAP_DctP"/>
</dbReference>
<dbReference type="OrthoDB" id="9803763at2"/>
<keyword evidence="2" id="KW-0813">Transport</keyword>
<dbReference type="AlphaFoldDB" id="A0A546XM44"/>
<dbReference type="Pfam" id="PF03480">
    <property type="entry name" value="DctP"/>
    <property type="match status" value="1"/>
</dbReference>
<protein>
    <submittedName>
        <fullName evidence="5">DctP family TRAP transporter solute-binding subunit</fullName>
    </submittedName>
</protein>
<evidence type="ECO:0000256" key="1">
    <source>
        <dbReference type="ARBA" id="ARBA00009023"/>
    </source>
</evidence>
<evidence type="ECO:0000256" key="2">
    <source>
        <dbReference type="ARBA" id="ARBA00022448"/>
    </source>
</evidence>
<evidence type="ECO:0000256" key="3">
    <source>
        <dbReference type="ARBA" id="ARBA00022729"/>
    </source>
</evidence>
<sequence>MAATPALSRRAVAFGMCAAVALSLVPAAPALAQDAKVAKLGHGFADTHPRSAAMKYFAEEVAKSTGGSVKIDIFGNSAIGSEEKMLMAVQSGTVDLYMGALAPIATHQKELQIFDFPFLFATDAEAATVLDGPEGQRLLDNLSALKIHGLVWSGGAFRNLSNSKHAVGALADMKGLKVRVMQSPMALASFKALGMNAVPMAFTEVYTALETGALDGYEHPFVDMYANKMYEVQKYLTVTNHVYTPVALLTSNRFFDSLTPDQQKALQAAAEKTRTFQREAELREAGEALKKLEAEGMAATVMPAAELDAIRSAIEPVIAKNKETIGPAFVDQFYAEIAKQRK</sequence>
<dbReference type="NCBIfam" id="TIGR00787">
    <property type="entry name" value="dctP"/>
    <property type="match status" value="1"/>
</dbReference>
<feature type="signal peptide" evidence="4">
    <location>
        <begin position="1"/>
        <end position="32"/>
    </location>
</feature>
<evidence type="ECO:0000313" key="5">
    <source>
        <dbReference type="EMBL" id="TRB01808.1"/>
    </source>
</evidence>
<evidence type="ECO:0000256" key="4">
    <source>
        <dbReference type="SAM" id="SignalP"/>
    </source>
</evidence>
<dbReference type="SUPFAM" id="SSF53850">
    <property type="entry name" value="Periplasmic binding protein-like II"/>
    <property type="match status" value="1"/>
</dbReference>
<dbReference type="GO" id="GO:0055085">
    <property type="term" value="P:transmembrane transport"/>
    <property type="evidence" value="ECO:0007669"/>
    <property type="project" value="InterPro"/>
</dbReference>
<dbReference type="InterPro" id="IPR038404">
    <property type="entry name" value="TRAP_DctP_sf"/>
</dbReference>
<gene>
    <name evidence="5" type="ORF">EXN68_06170</name>
</gene>
<organism evidence="5 6">
    <name type="scientific">Rhizobium rhizogenes</name>
    <name type="common">Agrobacterium rhizogenes</name>
    <dbReference type="NCBI Taxonomy" id="359"/>
    <lineage>
        <taxon>Bacteria</taxon>
        <taxon>Pseudomonadati</taxon>
        <taxon>Pseudomonadota</taxon>
        <taxon>Alphaproteobacteria</taxon>
        <taxon>Hyphomicrobiales</taxon>
        <taxon>Rhizobiaceae</taxon>
        <taxon>Rhizobium/Agrobacterium group</taxon>
        <taxon>Rhizobium</taxon>
    </lineage>
</organism>
<dbReference type="PANTHER" id="PTHR33376">
    <property type="match status" value="1"/>
</dbReference>
<comment type="similarity">
    <text evidence="1">Belongs to the bacterial solute-binding protein 7 family.</text>
</comment>
<feature type="chain" id="PRO_5022056959" evidence="4">
    <location>
        <begin position="33"/>
        <end position="342"/>
    </location>
</feature>
<dbReference type="Proteomes" id="UP000315434">
    <property type="component" value="Unassembled WGS sequence"/>
</dbReference>
<proteinExistence type="inferred from homology"/>
<dbReference type="Gene3D" id="3.40.190.170">
    <property type="entry name" value="Bacterial extracellular solute-binding protein, family 7"/>
    <property type="match status" value="1"/>
</dbReference>
<dbReference type="GO" id="GO:0030288">
    <property type="term" value="C:outer membrane-bounded periplasmic space"/>
    <property type="evidence" value="ECO:0007669"/>
    <property type="project" value="InterPro"/>
</dbReference>
<dbReference type="PANTHER" id="PTHR33376:SF7">
    <property type="entry name" value="C4-DICARBOXYLATE-BINDING PROTEIN DCTB"/>
    <property type="match status" value="1"/>
</dbReference>
<name>A0A546XM44_RHIRH</name>
<dbReference type="InterPro" id="IPR018389">
    <property type="entry name" value="DctP_fam"/>
</dbReference>
<dbReference type="PIRSF" id="PIRSF006470">
    <property type="entry name" value="DctB"/>
    <property type="match status" value="1"/>
</dbReference>
<accession>A0A546XM44</accession>
<dbReference type="EMBL" id="SGNY01000002">
    <property type="protein sequence ID" value="TRB01808.1"/>
    <property type="molecule type" value="Genomic_DNA"/>
</dbReference>